<organism evidence="2">
    <name type="scientific">freshwater metagenome</name>
    <dbReference type="NCBI Taxonomy" id="449393"/>
    <lineage>
        <taxon>unclassified sequences</taxon>
        <taxon>metagenomes</taxon>
        <taxon>ecological metagenomes</taxon>
    </lineage>
</organism>
<sequence length="402" mass="40779">MNADSGNLALWRTRGGVIALATVVLVIGTSTVFLLPGGRAPSADSSIIASASGPAVSASTAPLAPVQRTLLFQVTDKEGLAVANVLLASGGAANGGSLIYLSPILLVPVPFPTPLQSTVGASDTLQARTGVSMLLGVRVDAAVAFNRLALAALVDAVGGVPIAVRDSVRVTDATGKTIETVPLGARTLAGVNAATYALTLQPGESQAVRMRRFAEVMERVLASLPDDIESMRQLVLSLGSLAKSTATNDELVETLMLVQAEAAAGTSVEVFLPVTTVRANEAAVIRRPLGPALVESLLPEAKLSPGESRMTRVVLARAGASAARVLGATASLVSAGFTVVDAGRRPRGETMIVIPDADPGSVSRGAEVADALGVPRSVVRISGGISPVVDVLVLLGADASRL</sequence>
<dbReference type="EMBL" id="CAFBNE010000059">
    <property type="protein sequence ID" value="CAB4955723.1"/>
    <property type="molecule type" value="Genomic_DNA"/>
</dbReference>
<feature type="transmembrane region" description="Helical" evidence="1">
    <location>
        <begin position="15"/>
        <end position="35"/>
    </location>
</feature>
<evidence type="ECO:0000313" key="2">
    <source>
        <dbReference type="EMBL" id="CAB4955723.1"/>
    </source>
</evidence>
<reference evidence="2" key="1">
    <citation type="submission" date="2020-05" db="EMBL/GenBank/DDBJ databases">
        <authorList>
            <person name="Chiriac C."/>
            <person name="Salcher M."/>
            <person name="Ghai R."/>
            <person name="Kavagutti S V."/>
        </authorList>
    </citation>
    <scope>NUCLEOTIDE SEQUENCE</scope>
</reference>
<keyword evidence="1" id="KW-0472">Membrane</keyword>
<keyword evidence="1" id="KW-1133">Transmembrane helix</keyword>
<evidence type="ECO:0000256" key="1">
    <source>
        <dbReference type="SAM" id="Phobius"/>
    </source>
</evidence>
<dbReference type="AlphaFoldDB" id="A0A6J7KLQ5"/>
<protein>
    <submittedName>
        <fullName evidence="2">Unannotated protein</fullName>
    </submittedName>
</protein>
<dbReference type="PANTHER" id="PTHR33392:SF6">
    <property type="entry name" value="POLYISOPRENYL-TEICHOIC ACID--PEPTIDOGLYCAN TEICHOIC ACID TRANSFERASE TAGU"/>
    <property type="match status" value="1"/>
</dbReference>
<dbReference type="Gene3D" id="3.40.630.190">
    <property type="entry name" value="LCP protein"/>
    <property type="match status" value="1"/>
</dbReference>
<gene>
    <name evidence="2" type="ORF">UFOPK3772_01843</name>
</gene>
<proteinExistence type="predicted"/>
<dbReference type="PANTHER" id="PTHR33392">
    <property type="entry name" value="POLYISOPRENYL-TEICHOIC ACID--PEPTIDOGLYCAN TEICHOIC ACID TRANSFERASE TAGU"/>
    <property type="match status" value="1"/>
</dbReference>
<dbReference type="InterPro" id="IPR050922">
    <property type="entry name" value="LytR/CpsA/Psr_CW_biosynth"/>
</dbReference>
<name>A0A6J7KLQ5_9ZZZZ</name>
<keyword evidence="1" id="KW-0812">Transmembrane</keyword>
<accession>A0A6J7KLQ5</accession>